<dbReference type="InterPro" id="IPR000183">
    <property type="entry name" value="Orn/DAP/Arg_de-COase"/>
</dbReference>
<dbReference type="InterPro" id="IPR029066">
    <property type="entry name" value="PLP-binding_barrel"/>
</dbReference>
<feature type="domain" description="Orn/DAP/Arg decarboxylase 2 C-terminal" evidence="5">
    <location>
        <begin position="16"/>
        <end position="362"/>
    </location>
</feature>
<dbReference type="Gene3D" id="3.20.20.10">
    <property type="entry name" value="Alanine racemase"/>
    <property type="match status" value="1"/>
</dbReference>
<dbReference type="GO" id="GO:0008836">
    <property type="term" value="F:diaminopimelate decarboxylase activity"/>
    <property type="evidence" value="ECO:0007669"/>
    <property type="project" value="TreeGrafter"/>
</dbReference>
<feature type="domain" description="Orn/DAP/Arg decarboxylase 2 N-terminal" evidence="6">
    <location>
        <begin position="21"/>
        <end position="269"/>
    </location>
</feature>
<dbReference type="PRINTS" id="PR01182">
    <property type="entry name" value="ORNDCRBXLASE"/>
</dbReference>
<evidence type="ECO:0000313" key="7">
    <source>
        <dbReference type="EMBL" id="MDN4872991.1"/>
    </source>
</evidence>
<keyword evidence="2 3" id="KW-0663">Pyridoxal phosphate</keyword>
<accession>A0AAW7NEY8</accession>
<dbReference type="Proteomes" id="UP001175137">
    <property type="component" value="Unassembled WGS sequence"/>
</dbReference>
<dbReference type="Gene3D" id="2.40.37.10">
    <property type="entry name" value="Lyase, Ornithine Decarboxylase, Chain A, domain 1"/>
    <property type="match status" value="1"/>
</dbReference>
<dbReference type="PANTHER" id="PTHR43727">
    <property type="entry name" value="DIAMINOPIMELATE DECARBOXYLASE"/>
    <property type="match status" value="1"/>
</dbReference>
<organism evidence="7 8">
    <name type="scientific">Bacillus cereus</name>
    <dbReference type="NCBI Taxonomy" id="1396"/>
    <lineage>
        <taxon>Bacteria</taxon>
        <taxon>Bacillati</taxon>
        <taxon>Bacillota</taxon>
        <taxon>Bacilli</taxon>
        <taxon>Bacillales</taxon>
        <taxon>Bacillaceae</taxon>
        <taxon>Bacillus</taxon>
        <taxon>Bacillus cereus group</taxon>
    </lineage>
</organism>
<dbReference type="InterPro" id="IPR022657">
    <property type="entry name" value="De-COase2_CS"/>
</dbReference>
<feature type="active site" description="Proton donor" evidence="3">
    <location>
        <position position="335"/>
    </location>
</feature>
<proteinExistence type="inferred from homology"/>
<dbReference type="Pfam" id="PF00278">
    <property type="entry name" value="Orn_DAP_Arg_deC"/>
    <property type="match status" value="1"/>
</dbReference>
<evidence type="ECO:0000313" key="8">
    <source>
        <dbReference type="Proteomes" id="UP001175137"/>
    </source>
</evidence>
<comment type="cofactor">
    <cofactor evidence="1 3">
        <name>pyridoxal 5'-phosphate</name>
        <dbReference type="ChEBI" id="CHEBI:597326"/>
    </cofactor>
</comment>
<dbReference type="InterPro" id="IPR022643">
    <property type="entry name" value="De-COase2_C"/>
</dbReference>
<dbReference type="Pfam" id="PF02784">
    <property type="entry name" value="Orn_Arg_deC_N"/>
    <property type="match status" value="1"/>
</dbReference>
<sequence length="409" mass="45155">MLFHKNLVKSFGSPLYVYDLTKITEAYNKLRNALPDRSDLLYSLKSNPNPSVVKHLIELGCHAEVSSKKELDIALEANIQVNNCLYTGPGKTNSEINYALSRGITHFSVESIEELLTINELSLINKTYVKVTLRINPKVQASTASINMTGVSSQFGFDEEHLDNVKLNLFTSEFVSIEGLHIYSGSNLENIDKLLNNFKSIITTIKEVSKKLNINLKFVDLGGGFSAPYGKLGELIDYENIKEALNNIIISELGSDVQIAFESGRYLTATSGVLIGTVQSLKESKGKKFCIVDFGINNLGGMSGLRRLPSSNFDIVPLNKLNQPLTEAAVVGPLCTPLDYINKKTKIPPLTRGDSVYIPNVGAYGLTASLIGFLSREIPKEVVVEKEFVKKVYNHNITQRSISINNEET</sequence>
<dbReference type="RefSeq" id="WP_044796698.1">
    <property type="nucleotide sequence ID" value="NZ_CP125992.1"/>
</dbReference>
<dbReference type="InterPro" id="IPR022644">
    <property type="entry name" value="De-COase2_N"/>
</dbReference>
<dbReference type="EMBL" id="JAUIQW010000001">
    <property type="protein sequence ID" value="MDN4872991.1"/>
    <property type="molecule type" value="Genomic_DNA"/>
</dbReference>
<dbReference type="SUPFAM" id="SSF50621">
    <property type="entry name" value="Alanine racemase C-terminal domain-like"/>
    <property type="match status" value="1"/>
</dbReference>
<dbReference type="PRINTS" id="PR01179">
    <property type="entry name" value="ODADCRBXLASE"/>
</dbReference>
<comment type="caution">
    <text evidence="7">The sequence shown here is derived from an EMBL/GenBank/DDBJ whole genome shotgun (WGS) entry which is preliminary data.</text>
</comment>
<dbReference type="PANTHER" id="PTHR43727:SF2">
    <property type="entry name" value="GROUP IV DECARBOXYLASE"/>
    <property type="match status" value="1"/>
</dbReference>
<dbReference type="PROSITE" id="PS00879">
    <property type="entry name" value="ODR_DC_2_2"/>
    <property type="match status" value="1"/>
</dbReference>
<evidence type="ECO:0000256" key="1">
    <source>
        <dbReference type="ARBA" id="ARBA00001933"/>
    </source>
</evidence>
<evidence type="ECO:0000259" key="5">
    <source>
        <dbReference type="Pfam" id="PF00278"/>
    </source>
</evidence>
<evidence type="ECO:0000259" key="6">
    <source>
        <dbReference type="Pfam" id="PF02784"/>
    </source>
</evidence>
<comment type="similarity">
    <text evidence="4">Belongs to the Orn/Lys/Arg decarboxylase class-II family.</text>
</comment>
<reference evidence="7" key="1">
    <citation type="submission" date="2023-07" db="EMBL/GenBank/DDBJ databases">
        <title>Complete genome sequence of Bacillus cereus SRCM126073 isolated from soil.</title>
        <authorList>
            <person name="Yang H.-G."/>
            <person name="Ryu M.-S."/>
            <person name="Ha G.-S."/>
            <person name="Yang H.-J."/>
            <person name="Jeong D.-Y."/>
        </authorList>
    </citation>
    <scope>NUCLEOTIDE SEQUENCE</scope>
    <source>
        <strain evidence="7">SRCM126073</strain>
    </source>
</reference>
<evidence type="ECO:0000256" key="2">
    <source>
        <dbReference type="ARBA" id="ARBA00022898"/>
    </source>
</evidence>
<gene>
    <name evidence="7" type="ORF">QYM23_08985</name>
</gene>
<dbReference type="GO" id="GO:0006596">
    <property type="term" value="P:polyamine biosynthetic process"/>
    <property type="evidence" value="ECO:0007669"/>
    <property type="project" value="InterPro"/>
</dbReference>
<dbReference type="InterPro" id="IPR002433">
    <property type="entry name" value="Orn_de-COase"/>
</dbReference>
<protein>
    <submittedName>
        <fullName evidence="7">Decarboxylase</fullName>
    </submittedName>
</protein>
<name>A0AAW7NEY8_BACCE</name>
<evidence type="ECO:0000256" key="3">
    <source>
        <dbReference type="PIRSR" id="PIRSR600183-50"/>
    </source>
</evidence>
<dbReference type="InterPro" id="IPR009006">
    <property type="entry name" value="Ala_racemase/Decarboxylase_C"/>
</dbReference>
<feature type="modified residue" description="N6-(pyridoxal phosphate)lysine" evidence="3">
    <location>
        <position position="45"/>
    </location>
</feature>
<evidence type="ECO:0000256" key="4">
    <source>
        <dbReference type="RuleBase" id="RU003737"/>
    </source>
</evidence>
<dbReference type="AlphaFoldDB" id="A0AAW7NEY8"/>
<dbReference type="GO" id="GO:0009089">
    <property type="term" value="P:lysine biosynthetic process via diaminopimelate"/>
    <property type="evidence" value="ECO:0007669"/>
    <property type="project" value="TreeGrafter"/>
</dbReference>
<dbReference type="SUPFAM" id="SSF51419">
    <property type="entry name" value="PLP-binding barrel"/>
    <property type="match status" value="1"/>
</dbReference>